<sequence>MIGKNDDREGFILRLLVVFLYVGMLFVLTCSYSFNEVIASQKVSFVFNAEPNWVSFFEYKFSYSAPSYILQKAGHALSFFILAFLLMVVFSRLTAVLLLSTFFAVFTEVAQLFFHRTGCLVDVFIDLSGTAAFLLVCSLSKDKSGEVGKNVLG</sequence>
<keyword evidence="1" id="KW-1133">Transmembrane helix</keyword>
<dbReference type="Proteomes" id="UP000325182">
    <property type="component" value="Unassembled WGS sequence"/>
</dbReference>
<gene>
    <name evidence="3" type="ORF">FZC84_19695</name>
</gene>
<proteinExistence type="predicted"/>
<keyword evidence="1" id="KW-0472">Membrane</keyword>
<keyword evidence="1" id="KW-0812">Transmembrane</keyword>
<comment type="caution">
    <text evidence="3">The sequence shown here is derived from an EMBL/GenBank/DDBJ whole genome shotgun (WGS) entry which is preliminary data.</text>
</comment>
<dbReference type="InterPro" id="IPR006976">
    <property type="entry name" value="VanZ-like"/>
</dbReference>
<organism evidence="3 4">
    <name type="scientific">Rossellomorea vietnamensis</name>
    <dbReference type="NCBI Taxonomy" id="218284"/>
    <lineage>
        <taxon>Bacteria</taxon>
        <taxon>Bacillati</taxon>
        <taxon>Bacillota</taxon>
        <taxon>Bacilli</taxon>
        <taxon>Bacillales</taxon>
        <taxon>Bacillaceae</taxon>
        <taxon>Rossellomorea</taxon>
    </lineage>
</organism>
<feature type="transmembrane region" description="Helical" evidence="1">
    <location>
        <begin position="120"/>
        <end position="139"/>
    </location>
</feature>
<evidence type="ECO:0000313" key="4">
    <source>
        <dbReference type="Proteomes" id="UP000325182"/>
    </source>
</evidence>
<protein>
    <submittedName>
        <fullName evidence="3">VanZ family protein</fullName>
    </submittedName>
</protein>
<evidence type="ECO:0000313" key="3">
    <source>
        <dbReference type="EMBL" id="TYR97043.1"/>
    </source>
</evidence>
<dbReference type="Pfam" id="PF04892">
    <property type="entry name" value="VanZ"/>
    <property type="match status" value="1"/>
</dbReference>
<name>A0A5D4M6M8_9BACI</name>
<accession>A0A5D4M6M8</accession>
<dbReference type="AlphaFoldDB" id="A0A5D4M6M8"/>
<evidence type="ECO:0000256" key="1">
    <source>
        <dbReference type="SAM" id="Phobius"/>
    </source>
</evidence>
<feature type="domain" description="VanZ-like" evidence="2">
    <location>
        <begin position="19"/>
        <end position="139"/>
    </location>
</feature>
<feature type="transmembrane region" description="Helical" evidence="1">
    <location>
        <begin position="69"/>
        <end position="89"/>
    </location>
</feature>
<reference evidence="3 4" key="1">
    <citation type="submission" date="2019-08" db="EMBL/GenBank/DDBJ databases">
        <title>Bacillus genomes from the desert of Cuatro Cienegas, Coahuila.</title>
        <authorList>
            <person name="Olmedo-Alvarez G."/>
        </authorList>
    </citation>
    <scope>NUCLEOTIDE SEQUENCE [LARGE SCALE GENOMIC DNA]</scope>
    <source>
        <strain evidence="3 4">CH128b_4D</strain>
    </source>
</reference>
<evidence type="ECO:0000259" key="2">
    <source>
        <dbReference type="Pfam" id="PF04892"/>
    </source>
</evidence>
<dbReference type="NCBIfam" id="NF037970">
    <property type="entry name" value="vanZ_1"/>
    <property type="match status" value="1"/>
</dbReference>
<feature type="transmembrane region" description="Helical" evidence="1">
    <location>
        <begin position="12"/>
        <end position="34"/>
    </location>
</feature>
<dbReference type="EMBL" id="VTEG01000022">
    <property type="protein sequence ID" value="TYR97043.1"/>
    <property type="molecule type" value="Genomic_DNA"/>
</dbReference>